<organism evidence="7 8">
    <name type="scientific">Castilleja foliolosa</name>
    <dbReference type="NCBI Taxonomy" id="1961234"/>
    <lineage>
        <taxon>Eukaryota</taxon>
        <taxon>Viridiplantae</taxon>
        <taxon>Streptophyta</taxon>
        <taxon>Embryophyta</taxon>
        <taxon>Tracheophyta</taxon>
        <taxon>Spermatophyta</taxon>
        <taxon>Magnoliopsida</taxon>
        <taxon>eudicotyledons</taxon>
        <taxon>Gunneridae</taxon>
        <taxon>Pentapetalae</taxon>
        <taxon>asterids</taxon>
        <taxon>lamiids</taxon>
        <taxon>Lamiales</taxon>
        <taxon>Orobanchaceae</taxon>
        <taxon>Pedicularideae</taxon>
        <taxon>Castillejinae</taxon>
        <taxon>Castilleja</taxon>
    </lineage>
</organism>
<dbReference type="PROSITE" id="PS50011">
    <property type="entry name" value="PROTEIN_KINASE_DOM"/>
    <property type="match status" value="1"/>
</dbReference>
<dbReference type="PANTHER" id="PTHR47985">
    <property type="entry name" value="OS07G0668900 PROTEIN"/>
    <property type="match status" value="1"/>
</dbReference>
<dbReference type="PANTHER" id="PTHR47985:SF4">
    <property type="entry name" value="SERINE_THREONINE-PROTEIN KINASE PBL27"/>
    <property type="match status" value="1"/>
</dbReference>
<dbReference type="SMART" id="SM00220">
    <property type="entry name" value="S_TKc"/>
    <property type="match status" value="1"/>
</dbReference>
<gene>
    <name evidence="7" type="ORF">CASFOL_003527</name>
</gene>
<proteinExistence type="predicted"/>
<reference evidence="8" key="1">
    <citation type="journal article" date="2024" name="IScience">
        <title>Strigolactones Initiate the Formation of Haustorium-like Structures in Castilleja.</title>
        <authorList>
            <person name="Buerger M."/>
            <person name="Peterson D."/>
            <person name="Chory J."/>
        </authorList>
    </citation>
    <scope>NUCLEOTIDE SEQUENCE [LARGE SCALE GENOMIC DNA]</scope>
</reference>
<dbReference type="Pfam" id="PF00069">
    <property type="entry name" value="Pkinase"/>
    <property type="match status" value="1"/>
</dbReference>
<keyword evidence="8" id="KW-1185">Reference proteome</keyword>
<keyword evidence="4" id="KW-0472">Membrane</keyword>
<dbReference type="Gene3D" id="1.10.510.10">
    <property type="entry name" value="Transferase(Phosphotransferase) domain 1"/>
    <property type="match status" value="1"/>
</dbReference>
<accession>A0ABD3EKR2</accession>
<comment type="subcellular location">
    <subcellularLocation>
        <location evidence="1">Cell membrane</location>
        <topology evidence="1">Lipid-anchor</topology>
    </subcellularLocation>
</comment>
<evidence type="ECO:0000313" key="7">
    <source>
        <dbReference type="EMBL" id="KAL3653846.1"/>
    </source>
</evidence>
<dbReference type="InterPro" id="IPR008271">
    <property type="entry name" value="Ser/Thr_kinase_AS"/>
</dbReference>
<dbReference type="GO" id="GO:0005886">
    <property type="term" value="C:plasma membrane"/>
    <property type="evidence" value="ECO:0007669"/>
    <property type="project" value="UniProtKB-SubCell"/>
</dbReference>
<comment type="caution">
    <text evidence="7">The sequence shown here is derived from an EMBL/GenBank/DDBJ whole genome shotgun (WGS) entry which is preliminary data.</text>
</comment>
<keyword evidence="2" id="KW-1003">Cell membrane</keyword>
<protein>
    <recommendedName>
        <fullName evidence="6">Protein kinase domain-containing protein</fullName>
    </recommendedName>
</protein>
<keyword evidence="3" id="KW-0418">Kinase</keyword>
<keyword evidence="3" id="KW-0808">Transferase</keyword>
<evidence type="ECO:0000256" key="3">
    <source>
        <dbReference type="ARBA" id="ARBA00022527"/>
    </source>
</evidence>
<dbReference type="GO" id="GO:0004674">
    <property type="term" value="F:protein serine/threonine kinase activity"/>
    <property type="evidence" value="ECO:0007669"/>
    <property type="project" value="UniProtKB-KW"/>
</dbReference>
<dbReference type="SUPFAM" id="SSF56112">
    <property type="entry name" value="Protein kinase-like (PK-like)"/>
    <property type="match status" value="1"/>
</dbReference>
<dbReference type="InterPro" id="IPR000719">
    <property type="entry name" value="Prot_kinase_dom"/>
</dbReference>
<evidence type="ECO:0000256" key="4">
    <source>
        <dbReference type="ARBA" id="ARBA00023136"/>
    </source>
</evidence>
<evidence type="ECO:0000256" key="2">
    <source>
        <dbReference type="ARBA" id="ARBA00022475"/>
    </source>
</evidence>
<dbReference type="AlphaFoldDB" id="A0ABD3EKR2"/>
<evidence type="ECO:0000313" key="8">
    <source>
        <dbReference type="Proteomes" id="UP001632038"/>
    </source>
</evidence>
<dbReference type="Proteomes" id="UP001632038">
    <property type="component" value="Unassembled WGS sequence"/>
</dbReference>
<keyword evidence="5" id="KW-0449">Lipoprotein</keyword>
<evidence type="ECO:0000256" key="1">
    <source>
        <dbReference type="ARBA" id="ARBA00004193"/>
    </source>
</evidence>
<dbReference type="InterPro" id="IPR011009">
    <property type="entry name" value="Kinase-like_dom_sf"/>
</dbReference>
<feature type="domain" description="Protein kinase" evidence="6">
    <location>
        <begin position="1"/>
        <end position="272"/>
    </location>
</feature>
<dbReference type="PROSITE" id="PS00108">
    <property type="entry name" value="PROTEIN_KINASE_ST"/>
    <property type="match status" value="1"/>
</dbReference>
<name>A0ABD3EKR2_9LAMI</name>
<keyword evidence="3" id="KW-0723">Serine/threonine-protein kinase</keyword>
<evidence type="ECO:0000256" key="5">
    <source>
        <dbReference type="ARBA" id="ARBA00023288"/>
    </source>
</evidence>
<sequence length="290" mass="31584">MSCFSCFGGNLNKRRMSGNEAPGDGENQPASIGNIPRTIALSQIKKATKNFGRASHIGNVYSAQVFKGSFENGQTVAFKRLIPTADRGCRTGKAPLNWDTRMRIAAGVATGLSYLHNVASPPIVYRDLKPINVLLGDGFHPKISDFRVARFASAVDRSLIVTSKVCMGTPPYWAPENYALDEGYTFGSDVYSFGALLLEMIIGDIPLDPSSAGAVAHWVKIDNNLVKLVDPELKEFPEAMLKKAVNLALKCMNVNPASRPDMINVVRGMKHLSHAEEDAEWPEEFAVVAT</sequence>
<evidence type="ECO:0000259" key="6">
    <source>
        <dbReference type="PROSITE" id="PS50011"/>
    </source>
</evidence>
<dbReference type="EMBL" id="JAVIJP010000005">
    <property type="protein sequence ID" value="KAL3653846.1"/>
    <property type="molecule type" value="Genomic_DNA"/>
</dbReference>